<evidence type="ECO:0000259" key="6">
    <source>
        <dbReference type="SMART" id="SM00013"/>
    </source>
</evidence>
<comment type="caution">
    <text evidence="7">The sequence shown here is derived from an EMBL/GenBank/DDBJ whole genome shotgun (WGS) entry which is preliminary data.</text>
</comment>
<evidence type="ECO:0000256" key="4">
    <source>
        <dbReference type="SAM" id="MobiDB-lite"/>
    </source>
</evidence>
<dbReference type="EMBL" id="SEYY01007152">
    <property type="protein sequence ID" value="KAB7502593.1"/>
    <property type="molecule type" value="Genomic_DNA"/>
</dbReference>
<organism evidence="7 8">
    <name type="scientific">Armadillidium nasatum</name>
    <dbReference type="NCBI Taxonomy" id="96803"/>
    <lineage>
        <taxon>Eukaryota</taxon>
        <taxon>Metazoa</taxon>
        <taxon>Ecdysozoa</taxon>
        <taxon>Arthropoda</taxon>
        <taxon>Crustacea</taxon>
        <taxon>Multicrustacea</taxon>
        <taxon>Malacostraca</taxon>
        <taxon>Eumalacostraca</taxon>
        <taxon>Peracarida</taxon>
        <taxon>Isopoda</taxon>
        <taxon>Oniscidea</taxon>
        <taxon>Crinocheta</taxon>
        <taxon>Armadillidiidae</taxon>
        <taxon>Armadillidium</taxon>
    </lineage>
</organism>
<dbReference type="InterPro" id="IPR032675">
    <property type="entry name" value="LRR_dom_sf"/>
</dbReference>
<dbReference type="InterPro" id="IPR001611">
    <property type="entry name" value="Leu-rich_rpt"/>
</dbReference>
<keyword evidence="3" id="KW-0677">Repeat</keyword>
<dbReference type="SMART" id="SM00369">
    <property type="entry name" value="LRR_TYP"/>
    <property type="match status" value="4"/>
</dbReference>
<keyword evidence="5" id="KW-0472">Membrane</keyword>
<feature type="region of interest" description="Disordered" evidence="4">
    <location>
        <begin position="501"/>
        <end position="522"/>
    </location>
</feature>
<dbReference type="SUPFAM" id="SSF52058">
    <property type="entry name" value="L domain-like"/>
    <property type="match status" value="1"/>
</dbReference>
<dbReference type="PANTHER" id="PTHR24366">
    <property type="entry name" value="IG(IMMUNOGLOBULIN) AND LRR(LEUCINE RICH REPEAT) DOMAINS"/>
    <property type="match status" value="1"/>
</dbReference>
<keyword evidence="5" id="KW-1133">Transmembrane helix</keyword>
<dbReference type="InterPro" id="IPR003591">
    <property type="entry name" value="Leu-rich_rpt_typical-subtyp"/>
</dbReference>
<feature type="domain" description="LRRNT" evidence="6">
    <location>
        <begin position="94"/>
        <end position="132"/>
    </location>
</feature>
<dbReference type="InterPro" id="IPR035897">
    <property type="entry name" value="Toll_tir_struct_dom_sf"/>
</dbReference>
<dbReference type="OrthoDB" id="2015831at2759"/>
<accession>A0A5N5T7F6</accession>
<reference evidence="7 8" key="1">
    <citation type="journal article" date="2019" name="PLoS Biol.">
        <title>Sex chromosomes control vertical transmission of feminizing Wolbachia symbionts in an isopod.</title>
        <authorList>
            <person name="Becking T."/>
            <person name="Chebbi M.A."/>
            <person name="Giraud I."/>
            <person name="Moumen B."/>
            <person name="Laverre T."/>
            <person name="Caubet Y."/>
            <person name="Peccoud J."/>
            <person name="Gilbert C."/>
            <person name="Cordaux R."/>
        </authorList>
    </citation>
    <scope>NUCLEOTIDE SEQUENCE [LARGE SCALE GENOMIC DNA]</scope>
    <source>
        <strain evidence="7">ANa2</strain>
        <tissue evidence="7">Whole body excluding digestive tract and cuticle</tissue>
    </source>
</reference>
<evidence type="ECO:0000256" key="2">
    <source>
        <dbReference type="ARBA" id="ARBA00022729"/>
    </source>
</evidence>
<protein>
    <submittedName>
        <fullName evidence="7">Toll-like receptor 6</fullName>
    </submittedName>
</protein>
<keyword evidence="7" id="KW-0675">Receptor</keyword>
<evidence type="ECO:0000256" key="5">
    <source>
        <dbReference type="SAM" id="Phobius"/>
    </source>
</evidence>
<dbReference type="Pfam" id="PF13855">
    <property type="entry name" value="LRR_8"/>
    <property type="match status" value="1"/>
</dbReference>
<evidence type="ECO:0000256" key="1">
    <source>
        <dbReference type="ARBA" id="ARBA00022614"/>
    </source>
</evidence>
<keyword evidence="1" id="KW-0433">Leucine-rich repeat</keyword>
<dbReference type="SUPFAM" id="SSF52200">
    <property type="entry name" value="Toll/Interleukin receptor TIR domain"/>
    <property type="match status" value="1"/>
</dbReference>
<feature type="region of interest" description="Disordered" evidence="4">
    <location>
        <begin position="591"/>
        <end position="630"/>
    </location>
</feature>
<dbReference type="InterPro" id="IPR000372">
    <property type="entry name" value="LRRNT"/>
</dbReference>
<feature type="compositionally biased region" description="Polar residues" evidence="4">
    <location>
        <begin position="602"/>
        <end position="619"/>
    </location>
</feature>
<dbReference type="Gene3D" id="3.40.50.10140">
    <property type="entry name" value="Toll/interleukin-1 receptor homology (TIR) domain"/>
    <property type="match status" value="2"/>
</dbReference>
<dbReference type="AlphaFoldDB" id="A0A5N5T7F6"/>
<keyword evidence="5" id="KW-0812">Transmembrane</keyword>
<name>A0A5N5T7F6_9CRUS</name>
<evidence type="ECO:0000256" key="3">
    <source>
        <dbReference type="ARBA" id="ARBA00022737"/>
    </source>
</evidence>
<feature type="region of interest" description="Disordered" evidence="4">
    <location>
        <begin position="654"/>
        <end position="699"/>
    </location>
</feature>
<dbReference type="PROSITE" id="PS51450">
    <property type="entry name" value="LRR"/>
    <property type="match status" value="2"/>
</dbReference>
<feature type="transmembrane region" description="Helical" evidence="5">
    <location>
        <begin position="327"/>
        <end position="350"/>
    </location>
</feature>
<dbReference type="PANTHER" id="PTHR24366:SF161">
    <property type="entry name" value="TIR DOMAIN-CONTAINING PROTEIN"/>
    <property type="match status" value="1"/>
</dbReference>
<dbReference type="Proteomes" id="UP000326759">
    <property type="component" value="Unassembled WGS sequence"/>
</dbReference>
<keyword evidence="8" id="KW-1185">Reference proteome</keyword>
<dbReference type="SMART" id="SM00013">
    <property type="entry name" value="LRRNT"/>
    <property type="match status" value="1"/>
</dbReference>
<sequence>MNQISKLNPKSISPKWITEKQKEAVLYLGDSNHRLPVIGDVSDVVCTLPHSIGNLTTYKKIDETIPDNFLCPYATHCFTLCHCCEFIACDCQMKCPNSCSCFHDDTWSINLVDCSRGSLTKLPDKIPMDATIVYLDGNDLQILHAHHFIGRHSVQKLFLNSSNIQNLHNRTFHGLSSLKYLYLQDNLIVQLSGFEFSGLDHLKELHLQNNRISFVSNQTFEKLTSLEVLRIDNNFIVNFPVWIFSKNVFLRKVALANNPWDCSCVFIASLRQWMSYTKIIIVNQNDLFCMIDGSKIMWSSAIEPNFSCFEGTKDVAHYQFGQRQVPFLAGGLCGGIILVTALILVSLFFARRKAVAAHKLGYSPSSIRQEEDGKVFDAYISYSVKDSNFARDVLAPKLENDNEWKTPSFRNSHVENIKNKENNLIVINLDGVQDCLLEYSLKSIVKKANILKWEEKNFWKRLNDYLPMKSMYSGFSLYISDPLYKSPIPLLSSPRNVELPSSSSVLTSTTGLTTPSDAGRSSLLHDPQATFKNNFSPRNSNINSCDYVSNTARDIHIPSCHCQRIPQSIYSSIEGDTTSVHTYNSLEILSQQMSSDRHPSPDNHQYTIANKPLSPTTRSTSRKKCNSSPGSYDNVILSHEAYHRTSCRRRLGTAEEMEGYESSSSASIEKDEDLTEQDYGGRPHNSPVLPGFPTDECFV</sequence>
<evidence type="ECO:0000313" key="7">
    <source>
        <dbReference type="EMBL" id="KAB7502593.1"/>
    </source>
</evidence>
<evidence type="ECO:0000313" key="8">
    <source>
        <dbReference type="Proteomes" id="UP000326759"/>
    </source>
</evidence>
<dbReference type="Gene3D" id="3.80.10.10">
    <property type="entry name" value="Ribonuclease Inhibitor"/>
    <property type="match status" value="2"/>
</dbReference>
<gene>
    <name evidence="7" type="primary">Toll-6_1</name>
    <name evidence="7" type="ORF">Anas_12530</name>
</gene>
<keyword evidence="2" id="KW-0732">Signal</keyword>
<feature type="compositionally biased region" description="Low complexity" evidence="4">
    <location>
        <begin position="501"/>
        <end position="516"/>
    </location>
</feature>
<proteinExistence type="predicted"/>